<protein>
    <recommendedName>
        <fullName evidence="11">NADH-quinone oxidoreductase</fullName>
        <ecNumber evidence="11">7.1.1.-</ecNumber>
    </recommendedName>
</protein>
<evidence type="ECO:0000259" key="13">
    <source>
        <dbReference type="PROSITE" id="PS51669"/>
    </source>
</evidence>
<keyword evidence="8 11" id="KW-0520">NAD</keyword>
<reference evidence="15" key="1">
    <citation type="submission" date="2022-03" db="EMBL/GenBank/DDBJ databases">
        <title>Genomic Encyclopedia of Type Strains, Phase III (KMG-III): the genomes of soil and plant-associated and newly described type strains.</title>
        <authorList>
            <person name="Whitman W."/>
        </authorList>
    </citation>
    <scope>NUCLEOTIDE SEQUENCE</scope>
    <source>
        <strain evidence="15">ANL 6-2</strain>
    </source>
</reference>
<comment type="subunit">
    <text evidence="9">Composed of 13 different subunits. Subunits NuoCD, E, F, and G constitute the peripheral sector of the complex.</text>
</comment>
<comment type="function">
    <text evidence="11">NDH-1 shuttles electrons from NADH, via FMN and iron-sulfur (Fe-S) centers, to quinones in the respiratory chain. Couples the redox reaction to proton translocation (for every two electrons transferred, four hydrogen ions are translocated across the cytoplasmic membrane), and thus conserves the redox energy in a proton gradient.</text>
</comment>
<evidence type="ECO:0000256" key="10">
    <source>
        <dbReference type="ARBA" id="ARBA00047712"/>
    </source>
</evidence>
<dbReference type="SMART" id="SM00929">
    <property type="entry name" value="NADH-G_4Fe-4S_3"/>
    <property type="match status" value="1"/>
</dbReference>
<dbReference type="RefSeq" id="WP_253477053.1">
    <property type="nucleotide sequence ID" value="NZ_JALJXV010000004.1"/>
</dbReference>
<dbReference type="InterPro" id="IPR010228">
    <property type="entry name" value="NADH_UbQ_OxRdtase_Gsu"/>
</dbReference>
<keyword evidence="5 11" id="KW-1278">Translocase</keyword>
<dbReference type="FunFam" id="3.30.70.20:FF:000002">
    <property type="entry name" value="NADH-ubiquinone oxidoreductase 75 kDa subunit"/>
    <property type="match status" value="1"/>
</dbReference>
<comment type="catalytic activity">
    <reaction evidence="10 11">
        <text>a quinone + NADH + 5 H(+)(in) = a quinol + NAD(+) + 4 H(+)(out)</text>
        <dbReference type="Rhea" id="RHEA:57888"/>
        <dbReference type="ChEBI" id="CHEBI:15378"/>
        <dbReference type="ChEBI" id="CHEBI:24646"/>
        <dbReference type="ChEBI" id="CHEBI:57540"/>
        <dbReference type="ChEBI" id="CHEBI:57945"/>
        <dbReference type="ChEBI" id="CHEBI:132124"/>
    </reaction>
</comment>
<dbReference type="Proteomes" id="UP001205843">
    <property type="component" value="Unassembled WGS sequence"/>
</dbReference>
<dbReference type="GO" id="GO:0008137">
    <property type="term" value="F:NADH dehydrogenase (ubiquinone) activity"/>
    <property type="evidence" value="ECO:0007669"/>
    <property type="project" value="UniProtKB-UniRule"/>
</dbReference>
<dbReference type="Gene3D" id="3.40.50.740">
    <property type="match status" value="2"/>
</dbReference>
<feature type="domain" description="4Fe-4S Mo/W bis-MGD-type" evidence="13">
    <location>
        <begin position="225"/>
        <end position="281"/>
    </location>
</feature>
<evidence type="ECO:0000256" key="2">
    <source>
        <dbReference type="ARBA" id="ARBA00005404"/>
    </source>
</evidence>
<keyword evidence="11" id="KW-0001">2Fe-2S</keyword>
<evidence type="ECO:0000256" key="1">
    <source>
        <dbReference type="ARBA" id="ARBA00001966"/>
    </source>
</evidence>
<dbReference type="Pfam" id="PF10588">
    <property type="entry name" value="NADH-G_4Fe-4S_3"/>
    <property type="match status" value="1"/>
</dbReference>
<dbReference type="InterPro" id="IPR006963">
    <property type="entry name" value="Mopterin_OxRdtase_4Fe-4S_dom"/>
</dbReference>
<evidence type="ECO:0000256" key="4">
    <source>
        <dbReference type="ARBA" id="ARBA00022723"/>
    </source>
</evidence>
<dbReference type="InterPro" id="IPR001041">
    <property type="entry name" value="2Fe-2S_ferredoxin-type"/>
</dbReference>
<evidence type="ECO:0000256" key="3">
    <source>
        <dbReference type="ARBA" id="ARBA00022485"/>
    </source>
</evidence>
<comment type="cofactor">
    <cofactor evidence="1 11">
        <name>[4Fe-4S] cluster</name>
        <dbReference type="ChEBI" id="CHEBI:49883"/>
    </cofactor>
</comment>
<keyword evidence="7 11" id="KW-0411">Iron-sulfur</keyword>
<dbReference type="Pfam" id="PF22151">
    <property type="entry name" value="Fer4_NDSU1"/>
    <property type="match status" value="1"/>
</dbReference>
<gene>
    <name evidence="15" type="ORF">J2T57_001873</name>
</gene>
<sequence>MNAKVENDQDFVTLEVDGVEMRARKGAMLIEATDQADIHVPRFCYHRKLSIAANCRMCLVDVEKAPKPLPACATPVAEGMKVRTRSERALKAQKGVMEFLLINHPLDCPICDQGGECELQDLAMGYGRGVSRFSERKRVVKDENLGPLISTEMTRCIHCTRCVRFLDEVAGQPELGGMGRGEHMEISTLVGHGVNSEMSGNIIDLCPVGALTSKPYRFTARAWEMLSHPAVSPHDCVGSNLQIHHLNGQIKRVVPRENESVNECWISDRDRFAYQGLYAEDRLTSPMIKRDGQWHSVDWETALEEASSRLRAVAEEHGAEQLGALLSPSATSEEMYLLGRLMRGMGSHNVDARLQTGDFSDQADRATFPGMGVPLADIDRLDAVLLVGSNPRHDHPIVNHRLRKAALAGARVHVLYPRQLDLNYSVAGQHQVSPEEMVSELALVAKALLESKGTEPPKGLHDLIGDVVLEQRHRELATMLAEAGNAALMLGPLVESHPGGGAIRQLAHLIVELAAARICVLTEGANQAGAWLLGAVPHREVGGAASEQVGLDARAMLEQPRRGYLLLGLEPEHDCWDGAAALEAMNQAHTVVAMTGYVTDSMREYADVLLPIGLFGESSGSYVSAEGRWQSFPGVAMPVGEARPAWKVLRVLGNLLKLDGFDYNAPDEVAEEARRRCGEPEVRMEQAWVAPQQETSSAAALMRVGTAGLYSGDPLVRRAAALQQTVQAETAGQVRVAASVAEELGVSDGDSLQVQQGASVNTMVVRVDDTLANGVVWVSRGAAAAAGLGAAVGPVTLARV</sequence>
<dbReference type="Gene3D" id="3.40.228.10">
    <property type="entry name" value="Dimethylsulfoxide Reductase, domain 2"/>
    <property type="match status" value="1"/>
</dbReference>
<dbReference type="InterPro" id="IPR036010">
    <property type="entry name" value="2Fe-2S_ferredoxin-like_sf"/>
</dbReference>
<dbReference type="EC" id="7.1.1.-" evidence="11"/>
<dbReference type="Gene3D" id="3.10.20.740">
    <property type="match status" value="1"/>
</dbReference>
<dbReference type="FunFam" id="3.10.20.740:FF:000001">
    <property type="entry name" value="NADH-quinone oxidoreductase subunit G"/>
    <property type="match status" value="1"/>
</dbReference>
<comment type="similarity">
    <text evidence="2 11">Belongs to the complex I 75 kDa subunit family.</text>
</comment>
<keyword evidence="6 11" id="KW-0408">Iron</keyword>
<dbReference type="InterPro" id="IPR000283">
    <property type="entry name" value="NADH_UbQ_OxRdtase_75kDa_su_CS"/>
</dbReference>
<dbReference type="GO" id="GO:0046872">
    <property type="term" value="F:metal ion binding"/>
    <property type="evidence" value="ECO:0007669"/>
    <property type="project" value="UniProtKB-UniRule"/>
</dbReference>
<evidence type="ECO:0000256" key="11">
    <source>
        <dbReference type="RuleBase" id="RU003525"/>
    </source>
</evidence>
<dbReference type="InterPro" id="IPR006656">
    <property type="entry name" value="Mopterin_OxRdtase"/>
</dbReference>
<dbReference type="SUPFAM" id="SSF54292">
    <property type="entry name" value="2Fe-2S ferredoxin-like"/>
    <property type="match status" value="1"/>
</dbReference>
<dbReference type="Pfam" id="PF22117">
    <property type="entry name" value="Fer4_Nqo3"/>
    <property type="match status" value="1"/>
</dbReference>
<organism evidence="15 16">
    <name type="scientific">Natronocella acetinitrilica</name>
    <dbReference type="NCBI Taxonomy" id="414046"/>
    <lineage>
        <taxon>Bacteria</taxon>
        <taxon>Pseudomonadati</taxon>
        <taxon>Pseudomonadota</taxon>
        <taxon>Gammaproteobacteria</taxon>
        <taxon>Chromatiales</taxon>
        <taxon>Ectothiorhodospiraceae</taxon>
        <taxon>Natronocella</taxon>
    </lineage>
</organism>
<evidence type="ECO:0000313" key="16">
    <source>
        <dbReference type="Proteomes" id="UP001205843"/>
    </source>
</evidence>
<keyword evidence="3 11" id="KW-0004">4Fe-4S</keyword>
<dbReference type="AlphaFoldDB" id="A0AAE3KAS8"/>
<name>A0AAE3KAS8_9GAMM</name>
<evidence type="ECO:0000313" key="15">
    <source>
        <dbReference type="EMBL" id="MCP1674735.1"/>
    </source>
</evidence>
<keyword evidence="4 11" id="KW-0479">Metal-binding</keyword>
<evidence type="ECO:0000259" key="14">
    <source>
        <dbReference type="PROSITE" id="PS51839"/>
    </source>
</evidence>
<dbReference type="Pfam" id="PF13510">
    <property type="entry name" value="Fer2_4"/>
    <property type="match status" value="1"/>
</dbReference>
<dbReference type="GO" id="GO:0051539">
    <property type="term" value="F:4 iron, 4 sulfur cluster binding"/>
    <property type="evidence" value="ECO:0007669"/>
    <property type="project" value="UniProtKB-KW"/>
</dbReference>
<dbReference type="PROSITE" id="PS51839">
    <property type="entry name" value="4FE4S_HC3"/>
    <property type="match status" value="1"/>
</dbReference>
<dbReference type="GO" id="GO:0016651">
    <property type="term" value="F:oxidoreductase activity, acting on NAD(P)H"/>
    <property type="evidence" value="ECO:0007669"/>
    <property type="project" value="InterPro"/>
</dbReference>
<accession>A0AAE3KAS8</accession>
<keyword evidence="11" id="KW-0874">Quinone</keyword>
<dbReference type="GO" id="GO:0051537">
    <property type="term" value="F:2 iron, 2 sulfur cluster binding"/>
    <property type="evidence" value="ECO:0007669"/>
    <property type="project" value="UniProtKB-UniRule"/>
</dbReference>
<evidence type="ECO:0000256" key="7">
    <source>
        <dbReference type="ARBA" id="ARBA00023014"/>
    </source>
</evidence>
<keyword evidence="16" id="KW-1185">Reference proteome</keyword>
<proteinExistence type="inferred from homology"/>
<dbReference type="CDD" id="cd00207">
    <property type="entry name" value="fer2"/>
    <property type="match status" value="1"/>
</dbReference>
<dbReference type="PROSITE" id="PS51669">
    <property type="entry name" value="4FE4S_MOW_BIS_MGD"/>
    <property type="match status" value="1"/>
</dbReference>
<comment type="caution">
    <text evidence="15">The sequence shown here is derived from an EMBL/GenBank/DDBJ whole genome shotgun (WGS) entry which is preliminary data.</text>
</comment>
<dbReference type="NCBIfam" id="TIGR01973">
    <property type="entry name" value="NuoG"/>
    <property type="match status" value="1"/>
</dbReference>
<dbReference type="SUPFAM" id="SSF53706">
    <property type="entry name" value="Formate dehydrogenase/DMSO reductase, domains 1-3"/>
    <property type="match status" value="1"/>
</dbReference>
<dbReference type="SUPFAM" id="SSF54862">
    <property type="entry name" value="4Fe-4S ferredoxins"/>
    <property type="match status" value="1"/>
</dbReference>
<dbReference type="GO" id="GO:0048038">
    <property type="term" value="F:quinone binding"/>
    <property type="evidence" value="ECO:0007669"/>
    <property type="project" value="UniProtKB-UniRule"/>
</dbReference>
<feature type="domain" description="4Fe-4S His(Cys)3-ligated-type" evidence="14">
    <location>
        <begin position="88"/>
        <end position="127"/>
    </location>
</feature>
<dbReference type="Gene3D" id="3.30.70.20">
    <property type="match status" value="1"/>
</dbReference>
<evidence type="ECO:0000256" key="6">
    <source>
        <dbReference type="ARBA" id="ARBA00023004"/>
    </source>
</evidence>
<evidence type="ECO:0000256" key="5">
    <source>
        <dbReference type="ARBA" id="ARBA00022967"/>
    </source>
</evidence>
<dbReference type="InterPro" id="IPR019574">
    <property type="entry name" value="NADH_UbQ_OxRdtase_Gsu_4Fe4S-bd"/>
</dbReference>
<dbReference type="InterPro" id="IPR054351">
    <property type="entry name" value="NADH_UbQ_OxRdtase_ferredoxin"/>
</dbReference>
<dbReference type="PROSITE" id="PS00642">
    <property type="entry name" value="COMPLEX1_75K_2"/>
    <property type="match status" value="1"/>
</dbReference>
<dbReference type="PANTHER" id="PTHR43105">
    <property type="entry name" value="RESPIRATORY NITRATE REDUCTASE"/>
    <property type="match status" value="1"/>
</dbReference>
<dbReference type="PROSITE" id="PS00643">
    <property type="entry name" value="COMPLEX1_75K_3"/>
    <property type="match status" value="1"/>
</dbReference>
<dbReference type="CDD" id="cd02772">
    <property type="entry name" value="MopB_NDH-1_NuoG2"/>
    <property type="match status" value="1"/>
</dbReference>
<dbReference type="PROSITE" id="PS51085">
    <property type="entry name" value="2FE2S_FER_2"/>
    <property type="match status" value="1"/>
</dbReference>
<dbReference type="GO" id="GO:0016020">
    <property type="term" value="C:membrane"/>
    <property type="evidence" value="ECO:0007669"/>
    <property type="project" value="InterPro"/>
</dbReference>
<feature type="domain" description="2Fe-2S ferredoxin-type" evidence="12">
    <location>
        <begin position="10"/>
        <end position="88"/>
    </location>
</feature>
<evidence type="ECO:0000259" key="12">
    <source>
        <dbReference type="PROSITE" id="PS51085"/>
    </source>
</evidence>
<dbReference type="PANTHER" id="PTHR43105:SF13">
    <property type="entry name" value="NADH-UBIQUINONE OXIDOREDUCTASE 75 KDA SUBUNIT, MITOCHONDRIAL"/>
    <property type="match status" value="1"/>
</dbReference>
<evidence type="ECO:0000256" key="8">
    <source>
        <dbReference type="ARBA" id="ARBA00023027"/>
    </source>
</evidence>
<dbReference type="EMBL" id="JALJXV010000004">
    <property type="protein sequence ID" value="MCP1674735.1"/>
    <property type="molecule type" value="Genomic_DNA"/>
</dbReference>
<evidence type="ECO:0000256" key="9">
    <source>
        <dbReference type="ARBA" id="ARBA00026021"/>
    </source>
</evidence>
<dbReference type="Pfam" id="PF00384">
    <property type="entry name" value="Molybdopterin"/>
    <property type="match status" value="1"/>
</dbReference>
<comment type="cofactor">
    <cofactor evidence="11">
        <name>[2Fe-2S] cluster</name>
        <dbReference type="ChEBI" id="CHEBI:190135"/>
    </cofactor>
    <text evidence="11">Binds 1 [2Fe-2S] cluster per subunit.</text>
</comment>
<dbReference type="PROSITE" id="PS00641">
    <property type="entry name" value="COMPLEX1_75K_1"/>
    <property type="match status" value="1"/>
</dbReference>
<dbReference type="GO" id="GO:0042773">
    <property type="term" value="P:ATP synthesis coupled electron transport"/>
    <property type="evidence" value="ECO:0007669"/>
    <property type="project" value="InterPro"/>
</dbReference>
<dbReference type="InterPro" id="IPR050123">
    <property type="entry name" value="Prok_molybdopt-oxidoreductase"/>
</dbReference>